<accession>A0ABP8ZD06</accession>
<reference evidence="2" key="1">
    <citation type="journal article" date="2019" name="Int. J. Syst. Evol. Microbiol.">
        <title>The Global Catalogue of Microorganisms (GCM) 10K type strain sequencing project: providing services to taxonomists for standard genome sequencing and annotation.</title>
        <authorList>
            <consortium name="The Broad Institute Genomics Platform"/>
            <consortium name="The Broad Institute Genome Sequencing Center for Infectious Disease"/>
            <person name="Wu L."/>
            <person name="Ma J."/>
        </authorList>
    </citation>
    <scope>NUCLEOTIDE SEQUENCE [LARGE SCALE GENOMIC DNA]</scope>
    <source>
        <strain evidence="2">JCM 19015</strain>
    </source>
</reference>
<sequence length="55" mass="6281">MSGAQRRLLGRVARRPALWPDFVVYAAVYAAGRVSARIKLARGRTHVWERDESTR</sequence>
<protein>
    <submittedName>
        <fullName evidence="1">Uncharacterized protein</fullName>
    </submittedName>
</protein>
<comment type="caution">
    <text evidence="1">The sequence shown here is derived from an EMBL/GenBank/DDBJ whole genome shotgun (WGS) entry which is preliminary data.</text>
</comment>
<organism evidence="1 2">
    <name type="scientific">Amnibacterium soli</name>
    <dbReference type="NCBI Taxonomy" id="1282736"/>
    <lineage>
        <taxon>Bacteria</taxon>
        <taxon>Bacillati</taxon>
        <taxon>Actinomycetota</taxon>
        <taxon>Actinomycetes</taxon>
        <taxon>Micrococcales</taxon>
        <taxon>Microbacteriaceae</taxon>
        <taxon>Amnibacterium</taxon>
    </lineage>
</organism>
<evidence type="ECO:0000313" key="1">
    <source>
        <dbReference type="EMBL" id="GAA4753087.1"/>
    </source>
</evidence>
<dbReference type="EMBL" id="BAABLP010000006">
    <property type="protein sequence ID" value="GAA4753087.1"/>
    <property type="molecule type" value="Genomic_DNA"/>
</dbReference>
<dbReference type="RefSeq" id="WP_345481859.1">
    <property type="nucleotide sequence ID" value="NZ_BAABLP010000006.1"/>
</dbReference>
<keyword evidence="2" id="KW-1185">Reference proteome</keyword>
<evidence type="ECO:0000313" key="2">
    <source>
        <dbReference type="Proteomes" id="UP001500121"/>
    </source>
</evidence>
<name>A0ABP8ZD06_9MICO</name>
<proteinExistence type="predicted"/>
<dbReference type="Proteomes" id="UP001500121">
    <property type="component" value="Unassembled WGS sequence"/>
</dbReference>
<gene>
    <name evidence="1" type="ORF">GCM10025783_27460</name>
</gene>